<dbReference type="EMBL" id="MN739121">
    <property type="protein sequence ID" value="QHS89913.1"/>
    <property type="molecule type" value="Genomic_DNA"/>
</dbReference>
<name>A0A6C0BEW3_9ZZZZ</name>
<sequence length="350" mass="41912">MSLFLNEETSDIEIIESKELTCEILSLIDKNFTFEECNDENLEEFEAVIITISLGSKKYFFLHCFIEGENHIQLLDENYCDINMIKEILLWYKSELNYNLFSNKLFCRKQVDVKILYETPLRLCDLDNMNQSLIEKLNLYELSSDCLNEDHYKIVNIWFNKLYFIYEWYGRGGYFGFVTDENLNPLIEFNSYYTDIIKEDEEGNVNDLVIWLENIRKADNFRVAKIKHIPIEISTLRIPDYDNELTFMLEFPNKENVLYHCSIDTQSGEKQIIKICDCEKYRLNEILSYEFERRKGYKPTFKQNGNYKTVFSPYTKKDTKISDTKEEFMVFIGFLNVEIYTFKNEITRTY</sequence>
<dbReference type="AlphaFoldDB" id="A0A6C0BEW3"/>
<protein>
    <submittedName>
        <fullName evidence="1">Uncharacterized protein</fullName>
    </submittedName>
</protein>
<accession>A0A6C0BEW3</accession>
<reference evidence="1" key="1">
    <citation type="journal article" date="2020" name="Nature">
        <title>Giant virus diversity and host interactions through global metagenomics.</title>
        <authorList>
            <person name="Schulz F."/>
            <person name="Roux S."/>
            <person name="Paez-Espino D."/>
            <person name="Jungbluth S."/>
            <person name="Walsh D.A."/>
            <person name="Denef V.J."/>
            <person name="McMahon K.D."/>
            <person name="Konstantinidis K.T."/>
            <person name="Eloe-Fadrosh E.A."/>
            <person name="Kyrpides N.C."/>
            <person name="Woyke T."/>
        </authorList>
    </citation>
    <scope>NUCLEOTIDE SEQUENCE</scope>
    <source>
        <strain evidence="1">GVMAG-M-3300010160-4</strain>
    </source>
</reference>
<organism evidence="1">
    <name type="scientific">viral metagenome</name>
    <dbReference type="NCBI Taxonomy" id="1070528"/>
    <lineage>
        <taxon>unclassified sequences</taxon>
        <taxon>metagenomes</taxon>
        <taxon>organismal metagenomes</taxon>
    </lineage>
</organism>
<proteinExistence type="predicted"/>
<evidence type="ECO:0000313" key="1">
    <source>
        <dbReference type="EMBL" id="QHS89913.1"/>
    </source>
</evidence>